<sequence length="325" mass="36825">QLVWEANILSYVDYVYEKTKVHGNSSALRVPPNLPKQVPLLGPTFVPPSYRHVMKRSTVPKIVPETAYIVALTVVHPFYHSGTISICPQCGDSKNVNWDSWTGTGGREVQGLYRNERVIGYQLRCKTCQGKPKEERKQGFCFATTNQIFWEKWEHWKIPRSIPIFNKRLAVTRNLYDLIIELRPTSTAAGLAEHIRRNTHPGQLRYNQLHEFSAPDDPSCYNDAPITNDIITDIYLDFTKRFREPESVAYCKTRTAQSLSLDNTFKSASKAVVVDSDGKRTRLFTGGILSVINEVSETMGWVSDSKLNTILSNHMKALLSNSVAC</sequence>
<evidence type="ECO:0000313" key="2">
    <source>
        <dbReference type="Proteomes" id="UP000807306"/>
    </source>
</evidence>
<dbReference type="AlphaFoldDB" id="A0A9P6E669"/>
<feature type="non-terminal residue" evidence="1">
    <location>
        <position position="1"/>
    </location>
</feature>
<accession>A0A9P6E669</accession>
<reference evidence="1" key="1">
    <citation type="submission" date="2020-11" db="EMBL/GenBank/DDBJ databases">
        <authorList>
            <consortium name="DOE Joint Genome Institute"/>
            <person name="Ahrendt S."/>
            <person name="Riley R."/>
            <person name="Andreopoulos W."/>
            <person name="Labutti K."/>
            <person name="Pangilinan J."/>
            <person name="Ruiz-Duenas F.J."/>
            <person name="Barrasa J.M."/>
            <person name="Sanchez-Garcia M."/>
            <person name="Camarero S."/>
            <person name="Miyauchi S."/>
            <person name="Serrano A."/>
            <person name="Linde D."/>
            <person name="Babiker R."/>
            <person name="Drula E."/>
            <person name="Ayuso-Fernandez I."/>
            <person name="Pacheco R."/>
            <person name="Padilla G."/>
            <person name="Ferreira P."/>
            <person name="Barriuso J."/>
            <person name="Kellner H."/>
            <person name="Castanera R."/>
            <person name="Alfaro M."/>
            <person name="Ramirez L."/>
            <person name="Pisabarro A.G."/>
            <person name="Kuo A."/>
            <person name="Tritt A."/>
            <person name="Lipzen A."/>
            <person name="He G."/>
            <person name="Yan M."/>
            <person name="Ng V."/>
            <person name="Cullen D."/>
            <person name="Martin F."/>
            <person name="Rosso M.-N."/>
            <person name="Henrissat B."/>
            <person name="Hibbett D."/>
            <person name="Martinez A.T."/>
            <person name="Grigoriev I.V."/>
        </authorList>
    </citation>
    <scope>NUCLEOTIDE SEQUENCE</scope>
    <source>
        <strain evidence="1">CBS 506.95</strain>
    </source>
</reference>
<gene>
    <name evidence="1" type="ORF">CPB83DRAFT_775787</name>
</gene>
<dbReference type="EMBL" id="MU157922">
    <property type="protein sequence ID" value="KAF9523225.1"/>
    <property type="molecule type" value="Genomic_DNA"/>
</dbReference>
<name>A0A9P6E669_9AGAR</name>
<keyword evidence="2" id="KW-1185">Reference proteome</keyword>
<proteinExistence type="predicted"/>
<comment type="caution">
    <text evidence="1">The sequence shown here is derived from an EMBL/GenBank/DDBJ whole genome shotgun (WGS) entry which is preliminary data.</text>
</comment>
<evidence type="ECO:0000313" key="1">
    <source>
        <dbReference type="EMBL" id="KAF9523225.1"/>
    </source>
</evidence>
<organism evidence="1 2">
    <name type="scientific">Crepidotus variabilis</name>
    <dbReference type="NCBI Taxonomy" id="179855"/>
    <lineage>
        <taxon>Eukaryota</taxon>
        <taxon>Fungi</taxon>
        <taxon>Dikarya</taxon>
        <taxon>Basidiomycota</taxon>
        <taxon>Agaricomycotina</taxon>
        <taxon>Agaricomycetes</taxon>
        <taxon>Agaricomycetidae</taxon>
        <taxon>Agaricales</taxon>
        <taxon>Agaricineae</taxon>
        <taxon>Crepidotaceae</taxon>
        <taxon>Crepidotus</taxon>
    </lineage>
</organism>
<dbReference type="OrthoDB" id="2638305at2759"/>
<dbReference type="Proteomes" id="UP000807306">
    <property type="component" value="Unassembled WGS sequence"/>
</dbReference>
<protein>
    <submittedName>
        <fullName evidence="1">Uncharacterized protein</fullName>
    </submittedName>
</protein>